<name>A0A174CT07_9FIRM</name>
<feature type="domain" description="Glycosyl transferase family 1" evidence="1">
    <location>
        <begin position="223"/>
        <end position="349"/>
    </location>
</feature>
<accession>A0A174CT07</accession>
<organism evidence="2 3">
    <name type="scientific">Hungatella hathewayi</name>
    <dbReference type="NCBI Taxonomy" id="154046"/>
    <lineage>
        <taxon>Bacteria</taxon>
        <taxon>Bacillati</taxon>
        <taxon>Bacillota</taxon>
        <taxon>Clostridia</taxon>
        <taxon>Lachnospirales</taxon>
        <taxon>Lachnospiraceae</taxon>
        <taxon>Hungatella</taxon>
    </lineage>
</organism>
<dbReference type="InterPro" id="IPR001296">
    <property type="entry name" value="Glyco_trans_1"/>
</dbReference>
<dbReference type="SUPFAM" id="SSF53756">
    <property type="entry name" value="UDP-Glycosyltransferase/glycogen phosphorylase"/>
    <property type="match status" value="1"/>
</dbReference>
<dbReference type="GO" id="GO:0016757">
    <property type="term" value="F:glycosyltransferase activity"/>
    <property type="evidence" value="ECO:0007669"/>
    <property type="project" value="UniProtKB-KW"/>
</dbReference>
<proteinExistence type="predicted"/>
<dbReference type="Gene3D" id="3.40.50.2000">
    <property type="entry name" value="Glycogen Phosphorylase B"/>
    <property type="match status" value="2"/>
</dbReference>
<dbReference type="EMBL" id="CYZE01000004">
    <property type="protein sequence ID" value="CUO16147.1"/>
    <property type="molecule type" value="Genomic_DNA"/>
</dbReference>
<keyword evidence="2" id="KW-0328">Glycosyltransferase</keyword>
<dbReference type="Pfam" id="PF00534">
    <property type="entry name" value="Glycos_transf_1"/>
    <property type="match status" value="1"/>
</dbReference>
<evidence type="ECO:0000313" key="3">
    <source>
        <dbReference type="Proteomes" id="UP000095651"/>
    </source>
</evidence>
<protein>
    <submittedName>
        <fullName evidence="2">Glycosyl transferase group 1</fullName>
        <ecNumber evidence="2">2.4.1.57</ecNumber>
    </submittedName>
</protein>
<sequence length="390" mass="44590">MKALFCYDGPLYKDENGDYFDSILNDQMFQRYFAVADELEVIIRTRPILREQAMKKMSQLINPMISVIECPNLSSFSEMMINTAKVKKILKERILNADLVFIRLPSVIGNYSIGLCKSLEKKYLVEVVGCPWDSYWNYSIKGKLVAPFSAVIMRRQIKNAPYVLYVTNNFLQKRYPTKGKSIGCSNVELQPATTDVLISRLKKISEYKKNTRLIIGTAAGLDVLYKGQQYIIQALGQLKKQGIDCFEYQLIGGGKGTYLKKVAEMNNVADQIKIIGQMPHDKVFTWLDSIDIYAQPSRQEGLPRAMIEAMSRGIPCIGAKTAGIPELIDNKYIFTNSKTEVEEISKLLLDMRSEGCIMEKLAFENFHEALKYQRSTLVERRTRFFMNFAE</sequence>
<dbReference type="PANTHER" id="PTHR12526">
    <property type="entry name" value="GLYCOSYLTRANSFERASE"/>
    <property type="match status" value="1"/>
</dbReference>
<gene>
    <name evidence="2" type="primary">pimB_1</name>
    <name evidence="2" type="ORF">ERS852407_02019</name>
</gene>
<dbReference type="RefSeq" id="WP_055654685.1">
    <property type="nucleotide sequence ID" value="NZ_CABIXC010000004.1"/>
</dbReference>
<reference evidence="2 3" key="1">
    <citation type="submission" date="2015-09" db="EMBL/GenBank/DDBJ databases">
        <authorList>
            <consortium name="Pathogen Informatics"/>
        </authorList>
    </citation>
    <scope>NUCLEOTIDE SEQUENCE [LARGE SCALE GENOMIC DNA]</scope>
    <source>
        <strain evidence="2 3">2789STDY5608850</strain>
    </source>
</reference>
<dbReference type="Proteomes" id="UP000095651">
    <property type="component" value="Unassembled WGS sequence"/>
</dbReference>
<dbReference type="EC" id="2.4.1.57" evidence="2"/>
<dbReference type="CDD" id="cd03801">
    <property type="entry name" value="GT4_PimA-like"/>
    <property type="match status" value="1"/>
</dbReference>
<dbReference type="AlphaFoldDB" id="A0A174CT07"/>
<dbReference type="PANTHER" id="PTHR12526:SF630">
    <property type="entry name" value="GLYCOSYLTRANSFERASE"/>
    <property type="match status" value="1"/>
</dbReference>
<keyword evidence="2" id="KW-0808">Transferase</keyword>
<evidence type="ECO:0000313" key="2">
    <source>
        <dbReference type="EMBL" id="CUO16147.1"/>
    </source>
</evidence>
<evidence type="ECO:0000259" key="1">
    <source>
        <dbReference type="Pfam" id="PF00534"/>
    </source>
</evidence>